<protein>
    <submittedName>
        <fullName evidence="3">Glucose-6-P dehydrogenase subunit</fullName>
    </submittedName>
</protein>
<feature type="domain" description="Glucose-6-phosphate dehydrogenase assembly protein OpcA C-terminal" evidence="2">
    <location>
        <begin position="170"/>
        <end position="299"/>
    </location>
</feature>
<evidence type="ECO:0000259" key="1">
    <source>
        <dbReference type="Pfam" id="PF10128"/>
    </source>
</evidence>
<evidence type="ECO:0000259" key="2">
    <source>
        <dbReference type="Pfam" id="PF20171"/>
    </source>
</evidence>
<feature type="domain" description="Glucose-6-phosphate dehydrogenase assembly protein OpcA N-terminal" evidence="1">
    <location>
        <begin position="59"/>
        <end position="163"/>
    </location>
</feature>
<reference evidence="3 4" key="1">
    <citation type="journal article" date="2013" name="Genome Announc.">
        <title>Draft Genome Sequence of Arthrobacter gangotriensis Strain Lz1yT, Isolated from a Penguin Rookery Soil Sample Collected in Antarctica, near the Indian Station Dakshin Gangotri.</title>
        <authorList>
            <person name="Shivaji S."/>
            <person name="Ara S."/>
            <person name="Bandi S."/>
            <person name="Singh A."/>
            <person name="Kumar Pinnaka A."/>
        </authorList>
    </citation>
    <scope>NUCLEOTIDE SEQUENCE [LARGE SCALE GENOMIC DNA]</scope>
    <source>
        <strain evidence="3 4">Lz1y</strain>
    </source>
</reference>
<dbReference type="eggNOG" id="COG3429">
    <property type="taxonomic scope" value="Bacteria"/>
</dbReference>
<comment type="caution">
    <text evidence="3">The sequence shown here is derived from an EMBL/GenBank/DDBJ whole genome shotgun (WGS) entry which is preliminary data.</text>
</comment>
<sequence>MAPPMIVELQDTTTSKISKELVTMRRAGGSAALSRVLTLLVITSAGYEEDAIAAASLSSREHPCRIVVVVKGALTGETRLDAQIRLGGDAGAAEVIVLRTFGPDAHVDESLVSGLLLPDAPIVAWWPHGVPKNAAETPLGRIAHRRITDSGAEADPRAALFVLADSYRAGDTDLAWTRLTLWRAQLASVLDQLDPAGLRAVTVTGAVDSPSTVLLAAWLRLCLKIPVTLASSPEGTGVRSVRFSRDEGDVELSRPSGDVAELYQPGQKAQRISLPQRPVSDCLSEEMRRLDPDEVFGEVVREGLKLTNLRSIRASQR</sequence>
<dbReference type="PANTHER" id="PTHR38658">
    <property type="entry name" value="OXPP CYCLE PROTEIN OPCA-RELATED"/>
    <property type="match status" value="1"/>
</dbReference>
<organism evidence="3 4">
    <name type="scientific">Paeniglutamicibacter gangotriensis Lz1y</name>
    <dbReference type="NCBI Taxonomy" id="1276920"/>
    <lineage>
        <taxon>Bacteria</taxon>
        <taxon>Bacillati</taxon>
        <taxon>Actinomycetota</taxon>
        <taxon>Actinomycetes</taxon>
        <taxon>Micrococcales</taxon>
        <taxon>Micrococcaceae</taxon>
        <taxon>Paeniglutamicibacter</taxon>
    </lineage>
</organism>
<accession>M7MQ68</accession>
<evidence type="ECO:0000313" key="4">
    <source>
        <dbReference type="Proteomes" id="UP000012015"/>
    </source>
</evidence>
<dbReference type="Proteomes" id="UP000012015">
    <property type="component" value="Unassembled WGS sequence"/>
</dbReference>
<dbReference type="InterPro" id="IPR046801">
    <property type="entry name" value="OpcA_G6PD_N"/>
</dbReference>
<dbReference type="PANTHER" id="PTHR38658:SF1">
    <property type="entry name" value="OXPP CYCLE PROTEIN OPCA-RELATED"/>
    <property type="match status" value="1"/>
</dbReference>
<dbReference type="InterPro" id="IPR046802">
    <property type="entry name" value="OpcA_G6PD_C"/>
</dbReference>
<dbReference type="EMBL" id="AOCK01000012">
    <property type="protein sequence ID" value="EMQ97075.1"/>
    <property type="molecule type" value="Genomic_DNA"/>
</dbReference>
<dbReference type="STRING" id="1276920.ADIAG_03594"/>
<dbReference type="PATRIC" id="fig|1276920.7.peg.3594"/>
<evidence type="ECO:0000313" key="3">
    <source>
        <dbReference type="EMBL" id="EMQ97075.1"/>
    </source>
</evidence>
<gene>
    <name evidence="3" type="ORF">ADIAG_03594</name>
</gene>
<dbReference type="Pfam" id="PF20171">
    <property type="entry name" value="OpcA_G6PD_C"/>
    <property type="match status" value="1"/>
</dbReference>
<proteinExistence type="predicted"/>
<name>M7MQ68_9MICC</name>
<dbReference type="InterPro" id="IPR004555">
    <property type="entry name" value="G6PDH_assembly_OpcA"/>
</dbReference>
<dbReference type="Pfam" id="PF10128">
    <property type="entry name" value="OpcA_G6PD_assem"/>
    <property type="match status" value="1"/>
</dbReference>
<keyword evidence="4" id="KW-1185">Reference proteome</keyword>
<dbReference type="AlphaFoldDB" id="M7MQ68"/>